<comment type="caution">
    <text evidence="1">The sequence shown here is derived from an EMBL/GenBank/DDBJ whole genome shotgun (WGS) entry which is preliminary data.</text>
</comment>
<proteinExistence type="predicted"/>
<dbReference type="Proteomes" id="UP000281406">
    <property type="component" value="Unassembled WGS sequence"/>
</dbReference>
<sequence length="159" mass="18627">MLRLDTRDGEHITCEHVSPVKCPEWALRDLMKGPFMLEHSRAFNQRRVEEHVSGLISHLVLTEELEKQVDRSEPDSDLRIPCQEAQLEESNICSLYSPYFAMRNQDKALIESELETGPHRVIVPAEGRWRQIDPRWQTIHYYQQRYDRLSSLGLQKGNA</sequence>
<evidence type="ECO:0000313" key="2">
    <source>
        <dbReference type="Proteomes" id="UP000281406"/>
    </source>
</evidence>
<reference evidence="1 2" key="1">
    <citation type="submission" date="2018-10" db="EMBL/GenBank/DDBJ databases">
        <title>Genome assembly for a Yunnan-Guizhou Plateau 3E fish, Anabarilius grahami (Regan), and its evolutionary and genetic applications.</title>
        <authorList>
            <person name="Jiang W."/>
        </authorList>
    </citation>
    <scope>NUCLEOTIDE SEQUENCE [LARGE SCALE GENOMIC DNA]</scope>
    <source>
        <strain evidence="1">AG-KIZ</strain>
        <tissue evidence="1">Muscle</tissue>
    </source>
</reference>
<keyword evidence="2" id="KW-1185">Reference proteome</keyword>
<dbReference type="AlphaFoldDB" id="A0A3N0YHW6"/>
<accession>A0A3N0YHW6</accession>
<gene>
    <name evidence="1" type="ORF">DPX16_4719</name>
</gene>
<dbReference type="EMBL" id="RJVU01042594">
    <property type="protein sequence ID" value="ROL45378.1"/>
    <property type="molecule type" value="Genomic_DNA"/>
</dbReference>
<protein>
    <submittedName>
        <fullName evidence="1">Uncharacterized protein</fullName>
    </submittedName>
</protein>
<evidence type="ECO:0000313" key="1">
    <source>
        <dbReference type="EMBL" id="ROL45378.1"/>
    </source>
</evidence>
<organism evidence="1 2">
    <name type="scientific">Anabarilius grahami</name>
    <name type="common">Kanglang fish</name>
    <name type="synonym">Barilius grahami</name>
    <dbReference type="NCBI Taxonomy" id="495550"/>
    <lineage>
        <taxon>Eukaryota</taxon>
        <taxon>Metazoa</taxon>
        <taxon>Chordata</taxon>
        <taxon>Craniata</taxon>
        <taxon>Vertebrata</taxon>
        <taxon>Euteleostomi</taxon>
        <taxon>Actinopterygii</taxon>
        <taxon>Neopterygii</taxon>
        <taxon>Teleostei</taxon>
        <taxon>Ostariophysi</taxon>
        <taxon>Cypriniformes</taxon>
        <taxon>Xenocyprididae</taxon>
        <taxon>Xenocypridinae</taxon>
        <taxon>Xenocypridinae incertae sedis</taxon>
        <taxon>Anabarilius</taxon>
    </lineage>
</organism>
<name>A0A3N0YHW6_ANAGA</name>